<sequence>MHTTTTLLALTGATLALANPAPAPLVTPAPVLHPAAARLATRQFDGDPVFSDLNPAELSKSLECARQYASLAHEAPRESNHALASWLVTVVAQNAVTAAETIADSLTTLCDPSVTATLTPPASLSSAWSTYQSKSTSWISSAASEAHSIASSCGGEISAVAELLVISDSESCTKAVLGIVAALNGDEGVTTSGTVTTGSASQTTGAAGESETGSAGGDGDSQDGDGDSGETSAAGAGATETTSTSTGGVPRETGMMGVAAAAAIAVAGVVAAL</sequence>
<comment type="caution">
    <text evidence="3">The sequence shown here is derived from an EMBL/GenBank/DDBJ whole genome shotgun (WGS) entry which is preliminary data.</text>
</comment>
<reference evidence="4" key="1">
    <citation type="journal article" date="2023" name="Mol. Phylogenet. Evol.">
        <title>Genome-scale phylogeny and comparative genomics of the fungal order Sordariales.</title>
        <authorList>
            <person name="Hensen N."/>
            <person name="Bonometti L."/>
            <person name="Westerberg I."/>
            <person name="Brannstrom I.O."/>
            <person name="Guillou S."/>
            <person name="Cros-Aarteil S."/>
            <person name="Calhoun S."/>
            <person name="Haridas S."/>
            <person name="Kuo A."/>
            <person name="Mondo S."/>
            <person name="Pangilinan J."/>
            <person name="Riley R."/>
            <person name="LaButti K."/>
            <person name="Andreopoulos B."/>
            <person name="Lipzen A."/>
            <person name="Chen C."/>
            <person name="Yan M."/>
            <person name="Daum C."/>
            <person name="Ng V."/>
            <person name="Clum A."/>
            <person name="Steindorff A."/>
            <person name="Ohm R.A."/>
            <person name="Martin F."/>
            <person name="Silar P."/>
            <person name="Natvig D.O."/>
            <person name="Lalanne C."/>
            <person name="Gautier V."/>
            <person name="Ament-Velasquez S.L."/>
            <person name="Kruys A."/>
            <person name="Hutchinson M.I."/>
            <person name="Powell A.J."/>
            <person name="Barry K."/>
            <person name="Miller A.N."/>
            <person name="Grigoriev I.V."/>
            <person name="Debuchy R."/>
            <person name="Gladieux P."/>
            <person name="Hiltunen Thoren M."/>
            <person name="Johannesson H."/>
        </authorList>
    </citation>
    <scope>NUCLEOTIDE SEQUENCE [LARGE SCALE GENOMIC DNA]</scope>
    <source>
        <strain evidence="4">CBS 284.82</strain>
    </source>
</reference>
<protein>
    <recommendedName>
        <fullName evidence="5">Infection structure specific protein</fullName>
    </recommendedName>
</protein>
<evidence type="ECO:0000313" key="3">
    <source>
        <dbReference type="EMBL" id="KAK4040090.1"/>
    </source>
</evidence>
<gene>
    <name evidence="3" type="ORF">C8A01DRAFT_35870</name>
</gene>
<feature type="compositionally biased region" description="Low complexity" evidence="1">
    <location>
        <begin position="188"/>
        <end position="213"/>
    </location>
</feature>
<evidence type="ECO:0000256" key="1">
    <source>
        <dbReference type="SAM" id="MobiDB-lite"/>
    </source>
</evidence>
<evidence type="ECO:0000256" key="2">
    <source>
        <dbReference type="SAM" id="SignalP"/>
    </source>
</evidence>
<keyword evidence="2" id="KW-0732">Signal</keyword>
<keyword evidence="4" id="KW-1185">Reference proteome</keyword>
<feature type="signal peptide" evidence="2">
    <location>
        <begin position="1"/>
        <end position="18"/>
    </location>
</feature>
<feature type="region of interest" description="Disordered" evidence="1">
    <location>
        <begin position="188"/>
        <end position="250"/>
    </location>
</feature>
<dbReference type="AlphaFoldDB" id="A0AAN6PKE6"/>
<feature type="compositionally biased region" description="Low complexity" evidence="1">
    <location>
        <begin position="229"/>
        <end position="248"/>
    </location>
</feature>
<dbReference type="Proteomes" id="UP001303115">
    <property type="component" value="Unassembled WGS sequence"/>
</dbReference>
<proteinExistence type="predicted"/>
<name>A0AAN6PKE6_9PEZI</name>
<accession>A0AAN6PKE6</accession>
<dbReference type="EMBL" id="MU854384">
    <property type="protein sequence ID" value="KAK4040090.1"/>
    <property type="molecule type" value="Genomic_DNA"/>
</dbReference>
<organism evidence="3 4">
    <name type="scientific">Parachaetomium inaequale</name>
    <dbReference type="NCBI Taxonomy" id="2588326"/>
    <lineage>
        <taxon>Eukaryota</taxon>
        <taxon>Fungi</taxon>
        <taxon>Dikarya</taxon>
        <taxon>Ascomycota</taxon>
        <taxon>Pezizomycotina</taxon>
        <taxon>Sordariomycetes</taxon>
        <taxon>Sordariomycetidae</taxon>
        <taxon>Sordariales</taxon>
        <taxon>Chaetomiaceae</taxon>
        <taxon>Parachaetomium</taxon>
    </lineage>
</organism>
<feature type="chain" id="PRO_5043021620" description="Infection structure specific protein" evidence="2">
    <location>
        <begin position="19"/>
        <end position="273"/>
    </location>
</feature>
<evidence type="ECO:0008006" key="5">
    <source>
        <dbReference type="Google" id="ProtNLM"/>
    </source>
</evidence>
<evidence type="ECO:0000313" key="4">
    <source>
        <dbReference type="Proteomes" id="UP001303115"/>
    </source>
</evidence>